<evidence type="ECO:0000313" key="3">
    <source>
        <dbReference type="Proteomes" id="UP001244563"/>
    </source>
</evidence>
<feature type="region of interest" description="Disordered" evidence="1">
    <location>
        <begin position="1"/>
        <end position="29"/>
    </location>
</feature>
<reference evidence="2 3" key="1">
    <citation type="submission" date="2023-07" db="EMBL/GenBank/DDBJ databases">
        <title>Sorghum-associated microbial communities from plants grown in Nebraska, USA.</title>
        <authorList>
            <person name="Schachtman D."/>
        </authorList>
    </citation>
    <scope>NUCLEOTIDE SEQUENCE [LARGE SCALE GENOMIC DNA]</scope>
    <source>
        <strain evidence="2 3">CC523</strain>
    </source>
</reference>
<proteinExistence type="predicted"/>
<evidence type="ECO:0000313" key="2">
    <source>
        <dbReference type="EMBL" id="MDQ0101329.1"/>
    </source>
</evidence>
<evidence type="ECO:0000256" key="1">
    <source>
        <dbReference type="SAM" id="MobiDB-lite"/>
    </source>
</evidence>
<organism evidence="2 3">
    <name type="scientific">Paenarthrobacter nicotinovorans</name>
    <name type="common">Arthrobacter nicotinovorans</name>
    <dbReference type="NCBI Taxonomy" id="29320"/>
    <lineage>
        <taxon>Bacteria</taxon>
        <taxon>Bacillati</taxon>
        <taxon>Actinomycetota</taxon>
        <taxon>Actinomycetes</taxon>
        <taxon>Micrococcales</taxon>
        <taxon>Micrococcaceae</taxon>
        <taxon>Paenarthrobacter</taxon>
    </lineage>
</organism>
<gene>
    <name evidence="2" type="ORF">J2T10_000948</name>
</gene>
<name>A0ABT9TI49_PAENI</name>
<protein>
    <submittedName>
        <fullName evidence="2">Uncharacterized protein</fullName>
    </submittedName>
</protein>
<sequence>MHPSSLSRMDCLPDVGSVGHIPAKPPQGQPVIIVSVDRDSVEPCPQNK</sequence>
<comment type="caution">
    <text evidence="2">The sequence shown here is derived from an EMBL/GenBank/DDBJ whole genome shotgun (WGS) entry which is preliminary data.</text>
</comment>
<accession>A0ABT9TI49</accession>
<dbReference type="Proteomes" id="UP001244563">
    <property type="component" value="Unassembled WGS sequence"/>
</dbReference>
<dbReference type="EMBL" id="JAUSSW010000001">
    <property type="protein sequence ID" value="MDQ0101329.1"/>
    <property type="molecule type" value="Genomic_DNA"/>
</dbReference>
<keyword evidence="3" id="KW-1185">Reference proteome</keyword>